<accession>A0ABP6RVF2</accession>
<dbReference type="Gene3D" id="3.40.50.150">
    <property type="entry name" value="Vaccinia Virus protein VP39"/>
    <property type="match status" value="1"/>
</dbReference>
<reference evidence="3" key="1">
    <citation type="journal article" date="2019" name="Int. J. Syst. Evol. Microbiol.">
        <title>The Global Catalogue of Microorganisms (GCM) 10K type strain sequencing project: providing services to taxonomists for standard genome sequencing and annotation.</title>
        <authorList>
            <consortium name="The Broad Institute Genomics Platform"/>
            <consortium name="The Broad Institute Genome Sequencing Center for Infectious Disease"/>
            <person name="Wu L."/>
            <person name="Ma J."/>
        </authorList>
    </citation>
    <scope>NUCLEOTIDE SEQUENCE [LARGE SCALE GENOMIC DNA]</scope>
    <source>
        <strain evidence="3">JCM 9687</strain>
    </source>
</reference>
<dbReference type="RefSeq" id="WP_344929070.1">
    <property type="nucleotide sequence ID" value="NZ_BAAAYK010000038.1"/>
</dbReference>
<gene>
    <name evidence="2" type="ORF">GCM10020366_43560</name>
</gene>
<evidence type="ECO:0000313" key="3">
    <source>
        <dbReference type="Proteomes" id="UP001500483"/>
    </source>
</evidence>
<dbReference type="Pfam" id="PF05050">
    <property type="entry name" value="Methyltransf_21"/>
    <property type="match status" value="1"/>
</dbReference>
<evidence type="ECO:0000313" key="2">
    <source>
        <dbReference type="EMBL" id="GAA3361061.1"/>
    </source>
</evidence>
<dbReference type="PANTHER" id="PTHR34203:SF15">
    <property type="entry name" value="SLL1173 PROTEIN"/>
    <property type="match status" value="1"/>
</dbReference>
<sequence>MGNGLRCVRLDDGFSCYVPENSSGSTDEIGFIHAEIFRDECYLRGGAVLPADAVVVDVGANVGLFSLFVKRRCPAARILALEPMPETFRALWANLAGVDGVRAVRQAVGAGAEDAVAFTYFPDLPGNSTRYPGTKKLARQHPTAGALLADAREVVLPVRRLSEVLTEAGLPERIDLLKIDVEGAEADVLAGIDDRDWPRVQQVVAEVQGHRGEAEAVLELLRGKGFSADAGATEDELDDLGTRLITARRPSCA</sequence>
<dbReference type="NCBIfam" id="TIGR01444">
    <property type="entry name" value="fkbM_fam"/>
    <property type="match status" value="1"/>
</dbReference>
<keyword evidence="3" id="KW-1185">Reference proteome</keyword>
<proteinExistence type="predicted"/>
<dbReference type="Proteomes" id="UP001500483">
    <property type="component" value="Unassembled WGS sequence"/>
</dbReference>
<comment type="caution">
    <text evidence="2">The sequence shown here is derived from an EMBL/GenBank/DDBJ whole genome shotgun (WGS) entry which is preliminary data.</text>
</comment>
<dbReference type="InterPro" id="IPR052514">
    <property type="entry name" value="SAM-dependent_MTase"/>
</dbReference>
<evidence type="ECO:0000259" key="1">
    <source>
        <dbReference type="Pfam" id="PF05050"/>
    </source>
</evidence>
<dbReference type="SUPFAM" id="SSF53335">
    <property type="entry name" value="S-adenosyl-L-methionine-dependent methyltransferases"/>
    <property type="match status" value="1"/>
</dbReference>
<dbReference type="EMBL" id="BAAAYK010000038">
    <property type="protein sequence ID" value="GAA3361061.1"/>
    <property type="molecule type" value="Genomic_DNA"/>
</dbReference>
<dbReference type="InterPro" id="IPR029063">
    <property type="entry name" value="SAM-dependent_MTases_sf"/>
</dbReference>
<name>A0ABP6RVF2_9PSEU</name>
<feature type="domain" description="Methyltransferase FkbM" evidence="1">
    <location>
        <begin position="57"/>
        <end position="226"/>
    </location>
</feature>
<organism evidence="2 3">
    <name type="scientific">Saccharopolyspora gregorii</name>
    <dbReference type="NCBI Taxonomy" id="33914"/>
    <lineage>
        <taxon>Bacteria</taxon>
        <taxon>Bacillati</taxon>
        <taxon>Actinomycetota</taxon>
        <taxon>Actinomycetes</taxon>
        <taxon>Pseudonocardiales</taxon>
        <taxon>Pseudonocardiaceae</taxon>
        <taxon>Saccharopolyspora</taxon>
    </lineage>
</organism>
<dbReference type="InterPro" id="IPR006342">
    <property type="entry name" value="FkbM_mtfrase"/>
</dbReference>
<dbReference type="PANTHER" id="PTHR34203">
    <property type="entry name" value="METHYLTRANSFERASE, FKBM FAMILY PROTEIN"/>
    <property type="match status" value="1"/>
</dbReference>
<protein>
    <recommendedName>
        <fullName evidence="1">Methyltransferase FkbM domain-containing protein</fullName>
    </recommendedName>
</protein>